<feature type="compositionally biased region" description="Basic and acidic residues" evidence="1">
    <location>
        <begin position="47"/>
        <end position="84"/>
    </location>
</feature>
<comment type="caution">
    <text evidence="2">The sequence shown here is derived from an EMBL/GenBank/DDBJ whole genome shotgun (WGS) entry which is preliminary data.</text>
</comment>
<accession>A0A8J5W0V4</accession>
<feature type="region of interest" description="Disordered" evidence="1">
    <location>
        <begin position="1"/>
        <end position="132"/>
    </location>
</feature>
<name>A0A8J5W0V4_ZIZPA</name>
<sequence length="132" mass="14653">MSRGRQRLVAVARAGDDSGKQPGQETRVGRSGDWGRRRLGAMTGAADDSRRATRAVDDDQGWRTTTDNDSRRATRATDDDRAWRPEAMNGGKRRVEVVRAVTRGGQPSQMTTTEPSDWERWTAMNDTTDESG</sequence>
<evidence type="ECO:0000313" key="3">
    <source>
        <dbReference type="Proteomes" id="UP000729402"/>
    </source>
</evidence>
<dbReference type="AlphaFoldDB" id="A0A8J5W0V4"/>
<feature type="compositionally biased region" description="Polar residues" evidence="1">
    <location>
        <begin position="105"/>
        <end position="115"/>
    </location>
</feature>
<reference evidence="2" key="1">
    <citation type="journal article" date="2021" name="bioRxiv">
        <title>Whole Genome Assembly and Annotation of Northern Wild Rice, Zizania palustris L., Supports a Whole Genome Duplication in the Zizania Genus.</title>
        <authorList>
            <person name="Haas M."/>
            <person name="Kono T."/>
            <person name="Macchietto M."/>
            <person name="Millas R."/>
            <person name="McGilp L."/>
            <person name="Shao M."/>
            <person name="Duquette J."/>
            <person name="Hirsch C.N."/>
            <person name="Kimball J."/>
        </authorList>
    </citation>
    <scope>NUCLEOTIDE SEQUENCE</scope>
    <source>
        <tissue evidence="2">Fresh leaf tissue</tissue>
    </source>
</reference>
<reference evidence="2" key="2">
    <citation type="submission" date="2021-02" db="EMBL/GenBank/DDBJ databases">
        <authorList>
            <person name="Kimball J.A."/>
            <person name="Haas M.W."/>
            <person name="Macchietto M."/>
            <person name="Kono T."/>
            <person name="Duquette J."/>
            <person name="Shao M."/>
        </authorList>
    </citation>
    <scope>NUCLEOTIDE SEQUENCE</scope>
    <source>
        <tissue evidence="2">Fresh leaf tissue</tissue>
    </source>
</reference>
<feature type="compositionally biased region" description="Basic and acidic residues" evidence="1">
    <location>
        <begin position="27"/>
        <end position="36"/>
    </location>
</feature>
<gene>
    <name evidence="2" type="ORF">GUJ93_ZPchr0014g46956</name>
</gene>
<keyword evidence="3" id="KW-1185">Reference proteome</keyword>
<dbReference type="EMBL" id="JAAALK010000086">
    <property type="protein sequence ID" value="KAG8083101.1"/>
    <property type="molecule type" value="Genomic_DNA"/>
</dbReference>
<evidence type="ECO:0000256" key="1">
    <source>
        <dbReference type="SAM" id="MobiDB-lite"/>
    </source>
</evidence>
<proteinExistence type="predicted"/>
<protein>
    <submittedName>
        <fullName evidence="2">Uncharacterized protein</fullName>
    </submittedName>
</protein>
<evidence type="ECO:0000313" key="2">
    <source>
        <dbReference type="EMBL" id="KAG8083101.1"/>
    </source>
</evidence>
<dbReference type="Proteomes" id="UP000729402">
    <property type="component" value="Unassembled WGS sequence"/>
</dbReference>
<organism evidence="2 3">
    <name type="scientific">Zizania palustris</name>
    <name type="common">Northern wild rice</name>
    <dbReference type="NCBI Taxonomy" id="103762"/>
    <lineage>
        <taxon>Eukaryota</taxon>
        <taxon>Viridiplantae</taxon>
        <taxon>Streptophyta</taxon>
        <taxon>Embryophyta</taxon>
        <taxon>Tracheophyta</taxon>
        <taxon>Spermatophyta</taxon>
        <taxon>Magnoliopsida</taxon>
        <taxon>Liliopsida</taxon>
        <taxon>Poales</taxon>
        <taxon>Poaceae</taxon>
        <taxon>BOP clade</taxon>
        <taxon>Oryzoideae</taxon>
        <taxon>Oryzeae</taxon>
        <taxon>Zizaniinae</taxon>
        <taxon>Zizania</taxon>
    </lineage>
</organism>